<dbReference type="InterPro" id="IPR036388">
    <property type="entry name" value="WH-like_DNA-bd_sf"/>
</dbReference>
<keyword evidence="2" id="KW-1185">Reference proteome</keyword>
<sequence length="68" mass="7427">MPCFTEGRQSGDFHPIVPPGVDYAPTSLGATLLQTVQALVDWTESNQRAMAQARARYNNSMEDGGAHY</sequence>
<dbReference type="EMBL" id="CP120370">
    <property type="protein sequence ID" value="WEX79920.1"/>
    <property type="molecule type" value="Genomic_DNA"/>
</dbReference>
<dbReference type="RefSeq" id="WP_280730621.1">
    <property type="nucleotide sequence ID" value="NZ_CP120367.1"/>
</dbReference>
<gene>
    <name evidence="1" type="ORF">PYH38_001294</name>
</gene>
<organism evidence="1 2">
    <name type="scientific">Sinorhizobium numidicum</name>
    <dbReference type="NCBI Taxonomy" id="680248"/>
    <lineage>
        <taxon>Bacteria</taxon>
        <taxon>Pseudomonadati</taxon>
        <taxon>Pseudomonadota</taxon>
        <taxon>Alphaproteobacteria</taxon>
        <taxon>Hyphomicrobiales</taxon>
        <taxon>Rhizobiaceae</taxon>
        <taxon>Sinorhizobium/Ensifer group</taxon>
        <taxon>Sinorhizobium</taxon>
    </lineage>
</organism>
<proteinExistence type="predicted"/>
<protein>
    <recommendedName>
        <fullName evidence="3">HTH hxlR-type domain-containing protein</fullName>
    </recommendedName>
</protein>
<evidence type="ECO:0000313" key="2">
    <source>
        <dbReference type="Proteomes" id="UP001235547"/>
    </source>
</evidence>
<evidence type="ECO:0000313" key="1">
    <source>
        <dbReference type="EMBL" id="WEX79920.1"/>
    </source>
</evidence>
<dbReference type="Gene3D" id="1.10.10.10">
    <property type="entry name" value="Winged helix-like DNA-binding domain superfamily/Winged helix DNA-binding domain"/>
    <property type="match status" value="1"/>
</dbReference>
<reference evidence="1 2" key="1">
    <citation type="submission" date="2023-03" db="EMBL/GenBank/DDBJ databases">
        <authorList>
            <person name="Kaur S."/>
            <person name="Espinosa-Saiz D."/>
            <person name="Velazquez E."/>
            <person name="Menendez E."/>
            <person name="diCenzo G.C."/>
        </authorList>
    </citation>
    <scope>NUCLEOTIDE SEQUENCE [LARGE SCALE GENOMIC DNA]</scope>
    <source>
        <strain evidence="1 2">LMG 27395</strain>
    </source>
</reference>
<dbReference type="Proteomes" id="UP001235547">
    <property type="component" value="Chromosome 2"/>
</dbReference>
<accession>A0ABY8CMP1</accession>
<name>A0ABY8CMP1_9HYPH</name>
<evidence type="ECO:0008006" key="3">
    <source>
        <dbReference type="Google" id="ProtNLM"/>
    </source>
</evidence>